<dbReference type="AlphaFoldDB" id="A0AA40CVA6"/>
<feature type="chain" id="PRO_5041361210" description="Cellulose-binding protein" evidence="1">
    <location>
        <begin position="23"/>
        <end position="484"/>
    </location>
</feature>
<protein>
    <recommendedName>
        <fullName evidence="6">Cellulose-binding protein</fullName>
    </recommendedName>
</protein>
<evidence type="ECO:0000313" key="4">
    <source>
        <dbReference type="EMBL" id="KAK0650494.1"/>
    </source>
</evidence>
<evidence type="ECO:0000259" key="2">
    <source>
        <dbReference type="Pfam" id="PF07632"/>
    </source>
</evidence>
<feature type="domain" description="Cellulose-binding Sde182 nucleoside hydrolase-like" evidence="2">
    <location>
        <begin position="39"/>
        <end position="305"/>
    </location>
</feature>
<dbReference type="InterPro" id="IPR013783">
    <property type="entry name" value="Ig-like_fold"/>
</dbReference>
<dbReference type="GO" id="GO:0016799">
    <property type="term" value="F:hydrolase activity, hydrolyzing N-glycosyl compounds"/>
    <property type="evidence" value="ECO:0007669"/>
    <property type="project" value="InterPro"/>
</dbReference>
<dbReference type="SUPFAM" id="SSF53590">
    <property type="entry name" value="Nucleoside hydrolase"/>
    <property type="match status" value="1"/>
</dbReference>
<dbReference type="InterPro" id="IPR048527">
    <property type="entry name" value="Sde182_C"/>
</dbReference>
<dbReference type="Proteomes" id="UP001175001">
    <property type="component" value="Unassembled WGS sequence"/>
</dbReference>
<dbReference type="Gene3D" id="3.90.245.10">
    <property type="entry name" value="Ribonucleoside hydrolase-like"/>
    <property type="match status" value="1"/>
</dbReference>
<keyword evidence="5" id="KW-1185">Reference proteome</keyword>
<keyword evidence="1" id="KW-0732">Signal</keyword>
<dbReference type="EMBL" id="JAUJDW010000035">
    <property type="protein sequence ID" value="KAK0650494.1"/>
    <property type="molecule type" value="Genomic_DNA"/>
</dbReference>
<feature type="signal peptide" evidence="1">
    <location>
        <begin position="1"/>
        <end position="22"/>
    </location>
</feature>
<organism evidence="4 5">
    <name type="scientific">Lasiodiplodia hormozganensis</name>
    <dbReference type="NCBI Taxonomy" id="869390"/>
    <lineage>
        <taxon>Eukaryota</taxon>
        <taxon>Fungi</taxon>
        <taxon>Dikarya</taxon>
        <taxon>Ascomycota</taxon>
        <taxon>Pezizomycotina</taxon>
        <taxon>Dothideomycetes</taxon>
        <taxon>Dothideomycetes incertae sedis</taxon>
        <taxon>Botryosphaeriales</taxon>
        <taxon>Botryosphaeriaceae</taxon>
        <taxon>Lasiodiplodia</taxon>
    </lineage>
</organism>
<dbReference type="InterPro" id="IPR011483">
    <property type="entry name" value="Sde182_NH-like"/>
</dbReference>
<evidence type="ECO:0000313" key="5">
    <source>
        <dbReference type="Proteomes" id="UP001175001"/>
    </source>
</evidence>
<accession>A0AA40CVA6</accession>
<evidence type="ECO:0008006" key="6">
    <source>
        <dbReference type="Google" id="ProtNLM"/>
    </source>
</evidence>
<name>A0AA40CVA6_9PEZI</name>
<reference evidence="4" key="1">
    <citation type="submission" date="2023-06" db="EMBL/GenBank/DDBJ databases">
        <title>Multi-omics analyses reveal the molecular pathogenesis toolkit of Lasiodiplodia hormozganensis, a cross-kingdom pathogen.</title>
        <authorList>
            <person name="Felix C."/>
            <person name="Meneses R."/>
            <person name="Goncalves M.F.M."/>
            <person name="Tilleman L."/>
            <person name="Duarte A.S."/>
            <person name="Jorrin-Novo J.V."/>
            <person name="Van De Peer Y."/>
            <person name="Deforce D."/>
            <person name="Van Nieuwerburgh F."/>
            <person name="Esteves A.C."/>
            <person name="Alves A."/>
        </authorList>
    </citation>
    <scope>NUCLEOTIDE SEQUENCE</scope>
    <source>
        <strain evidence="4">CBS 339.90</strain>
    </source>
</reference>
<sequence>MVLRRMLVCIFTTALLIHVSFAAQNENQCENARYTSKHRVFVLTDISNEPDDQMSLVRLLVYANELDIQGIAAVTSTFLKNATDEATIRTVISAYGNVTRNLDSHASSGAPFPRAEELLAKVYKGHSVYGLESLKLNTSEAALALIDAVDDSEKPLWITIWGGAAVLAEALFRVENTRTTNDTATFVKKLRVYSISDQDDAGVWIRQNFPALFYIVSLHGFTEFSQATWNGISGEDYRHFDKGGPDSSLVTNDWLQKHIRIGDLGAHYPNFSYIMEGDTPSFLPLIQNGLGDPEHPEYGSWGGRYTLVDSSGQTQTFANTADYVYGISGDTYYSSFASIWRWRKAYQYDFATRMQWTITGNYSNSNHPPVVVVNKTCAPSAFEVSYKSGESIVLDASQSWDPDNDELTFNWFSYRDVTTSMDGNLPEIFPNITVTNLDEHGSVVRVSPPNLGLLDLKFHLILSVEDERDMALTSYRRIIFTPEA</sequence>
<evidence type="ECO:0000259" key="3">
    <source>
        <dbReference type="Pfam" id="PF21027"/>
    </source>
</evidence>
<evidence type="ECO:0000256" key="1">
    <source>
        <dbReference type="SAM" id="SignalP"/>
    </source>
</evidence>
<dbReference type="Pfam" id="PF07632">
    <property type="entry name" value="Sde182_NH-like"/>
    <property type="match status" value="1"/>
</dbReference>
<comment type="caution">
    <text evidence="4">The sequence shown here is derived from an EMBL/GenBank/DDBJ whole genome shotgun (WGS) entry which is preliminary data.</text>
</comment>
<dbReference type="InterPro" id="IPR036452">
    <property type="entry name" value="Ribo_hydro-like"/>
</dbReference>
<dbReference type="Gene3D" id="2.60.40.10">
    <property type="entry name" value="Immunoglobulins"/>
    <property type="match status" value="1"/>
</dbReference>
<proteinExistence type="predicted"/>
<gene>
    <name evidence="4" type="ORF">DIS24_g6751</name>
</gene>
<dbReference type="Pfam" id="PF21027">
    <property type="entry name" value="Sde0182_C"/>
    <property type="match status" value="1"/>
</dbReference>
<feature type="domain" description="Cellulose-binding Sde182 C-terminal" evidence="3">
    <location>
        <begin position="392"/>
        <end position="481"/>
    </location>
</feature>